<evidence type="ECO:0000313" key="8">
    <source>
        <dbReference type="Proteomes" id="UP000214365"/>
    </source>
</evidence>
<evidence type="ECO:0000256" key="5">
    <source>
        <dbReference type="SAM" id="MobiDB-lite"/>
    </source>
</evidence>
<organism evidence="7 8">
    <name type="scientific">Talaromyces atroroseus</name>
    <dbReference type="NCBI Taxonomy" id="1441469"/>
    <lineage>
        <taxon>Eukaryota</taxon>
        <taxon>Fungi</taxon>
        <taxon>Dikarya</taxon>
        <taxon>Ascomycota</taxon>
        <taxon>Pezizomycotina</taxon>
        <taxon>Eurotiomycetes</taxon>
        <taxon>Eurotiomycetidae</taxon>
        <taxon>Eurotiales</taxon>
        <taxon>Trichocomaceae</taxon>
        <taxon>Talaromyces</taxon>
        <taxon>Talaromyces sect. Trachyspermi</taxon>
    </lineage>
</organism>
<dbReference type="SUPFAM" id="SSF103473">
    <property type="entry name" value="MFS general substrate transporter"/>
    <property type="match status" value="2"/>
</dbReference>
<name>A0A225APX9_TALAT</name>
<dbReference type="Gene3D" id="1.20.1720.10">
    <property type="entry name" value="Multidrug resistance protein D"/>
    <property type="match status" value="2"/>
</dbReference>
<feature type="transmembrane region" description="Helical" evidence="6">
    <location>
        <begin position="262"/>
        <end position="285"/>
    </location>
</feature>
<dbReference type="GO" id="GO:0000297">
    <property type="term" value="F:spermine transmembrane transporter activity"/>
    <property type="evidence" value="ECO:0007669"/>
    <property type="project" value="TreeGrafter"/>
</dbReference>
<dbReference type="OrthoDB" id="3936150at2759"/>
<dbReference type="Gene3D" id="1.20.1250.20">
    <property type="entry name" value="MFS general substrate transporter like domains"/>
    <property type="match status" value="1"/>
</dbReference>
<keyword evidence="4 6" id="KW-0472">Membrane</keyword>
<evidence type="ECO:0000256" key="2">
    <source>
        <dbReference type="ARBA" id="ARBA00022692"/>
    </source>
</evidence>
<dbReference type="GO" id="GO:0005886">
    <property type="term" value="C:plasma membrane"/>
    <property type="evidence" value="ECO:0007669"/>
    <property type="project" value="TreeGrafter"/>
</dbReference>
<accession>A0A225APX9</accession>
<evidence type="ECO:0000256" key="4">
    <source>
        <dbReference type="ARBA" id="ARBA00023136"/>
    </source>
</evidence>
<evidence type="ECO:0000256" key="1">
    <source>
        <dbReference type="ARBA" id="ARBA00004141"/>
    </source>
</evidence>
<dbReference type="STRING" id="1441469.A0A225APX9"/>
<dbReference type="Proteomes" id="UP000214365">
    <property type="component" value="Unassembled WGS sequence"/>
</dbReference>
<dbReference type="GO" id="GO:0015606">
    <property type="term" value="F:spermidine transmembrane transporter activity"/>
    <property type="evidence" value="ECO:0007669"/>
    <property type="project" value="TreeGrafter"/>
</dbReference>
<feature type="transmembrane region" description="Helical" evidence="6">
    <location>
        <begin position="88"/>
        <end position="110"/>
    </location>
</feature>
<feature type="transmembrane region" description="Helical" evidence="6">
    <location>
        <begin position="130"/>
        <end position="151"/>
    </location>
</feature>
<feature type="transmembrane region" description="Helical" evidence="6">
    <location>
        <begin position="172"/>
        <end position="199"/>
    </location>
</feature>
<feature type="region of interest" description="Disordered" evidence="5">
    <location>
        <begin position="1"/>
        <end position="29"/>
    </location>
</feature>
<dbReference type="PANTHER" id="PTHR23502:SF182">
    <property type="entry name" value="POLYAMINE TRANSPORTER, PUTATIVE-RELATED"/>
    <property type="match status" value="1"/>
</dbReference>
<dbReference type="EMBL" id="LFMY01000004">
    <property type="protein sequence ID" value="OKL61553.1"/>
    <property type="molecule type" value="Genomic_DNA"/>
</dbReference>
<comment type="subcellular location">
    <subcellularLocation>
        <location evidence="1">Membrane</location>
        <topology evidence="1">Multi-pass membrane protein</topology>
    </subcellularLocation>
</comment>
<feature type="transmembrane region" description="Helical" evidence="6">
    <location>
        <begin position="55"/>
        <end position="76"/>
    </location>
</feature>
<dbReference type="InterPro" id="IPR036259">
    <property type="entry name" value="MFS_trans_sf"/>
</dbReference>
<evidence type="ECO:0000313" key="7">
    <source>
        <dbReference type="EMBL" id="OKL61553.1"/>
    </source>
</evidence>
<dbReference type="AlphaFoldDB" id="A0A225APX9"/>
<feature type="transmembrane region" description="Helical" evidence="6">
    <location>
        <begin position="237"/>
        <end position="256"/>
    </location>
</feature>
<feature type="transmembrane region" description="Helical" evidence="6">
    <location>
        <begin position="211"/>
        <end position="230"/>
    </location>
</feature>
<feature type="compositionally biased region" description="Basic and acidic residues" evidence="5">
    <location>
        <begin position="14"/>
        <end position="29"/>
    </location>
</feature>
<dbReference type="GeneID" id="31003212"/>
<reference evidence="7 8" key="1">
    <citation type="submission" date="2015-06" db="EMBL/GenBank/DDBJ databases">
        <title>Talaromyces atroroseus IBT 11181 draft genome.</title>
        <authorList>
            <person name="Rasmussen K.B."/>
            <person name="Rasmussen S."/>
            <person name="Petersen B."/>
            <person name="Sicheritz-Ponten T."/>
            <person name="Mortensen U.H."/>
            <person name="Thrane U."/>
        </authorList>
    </citation>
    <scope>NUCLEOTIDE SEQUENCE [LARGE SCALE GENOMIC DNA]</scope>
    <source>
        <strain evidence="7 8">IBT 11181</strain>
    </source>
</reference>
<keyword evidence="8" id="KW-1185">Reference proteome</keyword>
<keyword evidence="2 6" id="KW-0812">Transmembrane</keyword>
<evidence type="ECO:0008006" key="9">
    <source>
        <dbReference type="Google" id="ProtNLM"/>
    </source>
</evidence>
<gene>
    <name evidence="7" type="ORF">UA08_03457</name>
</gene>
<keyword evidence="3 6" id="KW-1133">Transmembrane helix</keyword>
<proteinExistence type="predicted"/>
<evidence type="ECO:0000256" key="6">
    <source>
        <dbReference type="SAM" id="Phobius"/>
    </source>
</evidence>
<feature type="transmembrane region" description="Helical" evidence="6">
    <location>
        <begin position="331"/>
        <end position="351"/>
    </location>
</feature>
<dbReference type="PANTHER" id="PTHR23502">
    <property type="entry name" value="MAJOR FACILITATOR SUPERFAMILY"/>
    <property type="match status" value="1"/>
</dbReference>
<comment type="caution">
    <text evidence="7">The sequence shown here is derived from an EMBL/GenBank/DDBJ whole genome shotgun (WGS) entry which is preliminary data.</text>
</comment>
<protein>
    <recommendedName>
        <fullName evidence="9">Major facilitator superfamily (MFS) profile domain-containing protein</fullName>
    </recommendedName>
</protein>
<sequence>METLSEEGQVGNDSVEKDEIPIEKLDNSPDMSLEDKLEWETAVENPQNWPTWRKMVLLAAMVASAFTASIASSIVTPARSAFMEEFHVNSTVAILSVTLYVFALGFGPVVGGPLSETVAVGFSRNFGELLFFRFLSGFSWSSILAVAQGSLSETFRPAARGPVTAIFILNPLLGPGLGLYVSCAFGTLFSFFAAVPYTFSSVYVFTIDQSGLVFLSIAIGCFLGIITIFFIPPEHRLYSAMIGSLGLPLSLFWFGWCAREGISWAVPAVAIIPFAFRNICVFVSIMQYSGYTYKGNVVASSASANCLARYTFSGIFPLFTIQMYERLGIDWASSLLGFVALALLPIPWVLFKFGSKIRAKSSY</sequence>
<evidence type="ECO:0000256" key="3">
    <source>
        <dbReference type="ARBA" id="ARBA00022989"/>
    </source>
</evidence>
<dbReference type="RefSeq" id="XP_020121674.1">
    <property type="nucleotide sequence ID" value="XM_020265759.1"/>
</dbReference>